<feature type="binding site" evidence="3">
    <location>
        <position position="88"/>
    </location>
    <ligand>
        <name>Fe cation</name>
        <dbReference type="ChEBI" id="CHEBI:24875"/>
    </ligand>
</feature>
<dbReference type="PRINTS" id="PR01576">
    <property type="entry name" value="PDEFORMYLASE"/>
</dbReference>
<dbReference type="NCBIfam" id="TIGR00079">
    <property type="entry name" value="pept_deformyl"/>
    <property type="match status" value="1"/>
</dbReference>
<evidence type="ECO:0000256" key="3">
    <source>
        <dbReference type="HAMAP-Rule" id="MF_00163"/>
    </source>
</evidence>
<evidence type="ECO:0000256" key="2">
    <source>
        <dbReference type="ARBA" id="ARBA00023004"/>
    </source>
</evidence>
<comment type="catalytic activity">
    <reaction evidence="3">
        <text>N-terminal N-formyl-L-methionyl-[peptide] + H2O = N-terminal L-methionyl-[peptide] + formate</text>
        <dbReference type="Rhea" id="RHEA:24420"/>
        <dbReference type="Rhea" id="RHEA-COMP:10639"/>
        <dbReference type="Rhea" id="RHEA-COMP:10640"/>
        <dbReference type="ChEBI" id="CHEBI:15377"/>
        <dbReference type="ChEBI" id="CHEBI:15740"/>
        <dbReference type="ChEBI" id="CHEBI:49298"/>
        <dbReference type="ChEBI" id="CHEBI:64731"/>
        <dbReference type="EC" id="3.5.1.88"/>
    </reaction>
</comment>
<dbReference type="GO" id="GO:0042586">
    <property type="term" value="F:peptide deformylase activity"/>
    <property type="evidence" value="ECO:0007669"/>
    <property type="project" value="UniProtKB-EC"/>
</dbReference>
<gene>
    <name evidence="3 4" type="primary">def</name>
    <name evidence="4" type="ORF">H9X81_02590</name>
</gene>
<dbReference type="NCBIfam" id="NF001159">
    <property type="entry name" value="PRK00150.1-3"/>
    <property type="match status" value="1"/>
</dbReference>
<dbReference type="PANTHER" id="PTHR10458:SF22">
    <property type="entry name" value="PEPTIDE DEFORMYLASE"/>
    <property type="match status" value="1"/>
</dbReference>
<dbReference type="Pfam" id="PF01327">
    <property type="entry name" value="Pep_deformylase"/>
    <property type="match status" value="1"/>
</dbReference>
<dbReference type="SUPFAM" id="SSF56420">
    <property type="entry name" value="Peptide deformylase"/>
    <property type="match status" value="1"/>
</dbReference>
<proteinExistence type="inferred from homology"/>
<comment type="cofactor">
    <cofactor evidence="3">
        <name>Fe(2+)</name>
        <dbReference type="ChEBI" id="CHEBI:29033"/>
    </cofactor>
    <text evidence="3">Binds 1 Fe(2+) ion.</text>
</comment>
<dbReference type="Gene3D" id="3.90.45.10">
    <property type="entry name" value="Peptide deformylase"/>
    <property type="match status" value="1"/>
</dbReference>
<feature type="binding site" evidence="3">
    <location>
        <position position="130"/>
    </location>
    <ligand>
        <name>Fe cation</name>
        <dbReference type="ChEBI" id="CHEBI:24875"/>
    </ligand>
</feature>
<name>A0ABS2GJD2_9FIRM</name>
<keyword evidence="5" id="KW-1185">Reference proteome</keyword>
<accession>A0ABS2GJD2</accession>
<comment type="similarity">
    <text evidence="1 3">Belongs to the polypeptide deformylase family.</text>
</comment>
<dbReference type="EC" id="3.5.1.88" evidence="3"/>
<dbReference type="CDD" id="cd00487">
    <property type="entry name" value="Pep_deformylase"/>
    <property type="match status" value="1"/>
</dbReference>
<evidence type="ECO:0000313" key="5">
    <source>
        <dbReference type="Proteomes" id="UP000724149"/>
    </source>
</evidence>
<evidence type="ECO:0000256" key="1">
    <source>
        <dbReference type="ARBA" id="ARBA00010759"/>
    </source>
</evidence>
<feature type="binding site" evidence="3">
    <location>
        <position position="134"/>
    </location>
    <ligand>
        <name>Fe cation</name>
        <dbReference type="ChEBI" id="CHEBI:24875"/>
    </ligand>
</feature>
<comment type="caution">
    <text evidence="4">The sequence shown here is derived from an EMBL/GenBank/DDBJ whole genome shotgun (WGS) entry which is preliminary data.</text>
</comment>
<protein>
    <recommendedName>
        <fullName evidence="3">Peptide deformylase</fullName>
        <shortName evidence="3">PDF</shortName>
        <ecNumber evidence="3">3.5.1.88</ecNumber>
    </recommendedName>
    <alternativeName>
        <fullName evidence="3">Polypeptide deformylase</fullName>
    </alternativeName>
</protein>
<dbReference type="InterPro" id="IPR023635">
    <property type="entry name" value="Peptide_deformylase"/>
</dbReference>
<feature type="active site" evidence="3">
    <location>
        <position position="131"/>
    </location>
</feature>
<keyword evidence="2 3" id="KW-0408">Iron</keyword>
<comment type="function">
    <text evidence="3">Removes the formyl group from the N-terminal Met of newly synthesized proteins. Requires at least a dipeptide for an efficient rate of reaction. N-terminal L-methionine is a prerequisite for activity but the enzyme has broad specificity at other positions.</text>
</comment>
<evidence type="ECO:0000313" key="4">
    <source>
        <dbReference type="EMBL" id="MBM6922585.1"/>
    </source>
</evidence>
<sequence>MAIREIRKYDDPALYKVCRPVEKFDERLGELLDDMAETMYQANGVGLAAPQVGILRRVVVIDVGDGIIELVNPRILRTAGSETTSEGCLSFPGEYGLVERPTEVEIEAEDRHGKTFRMTGHDLLARAFCHETDHLDGKVFKTIAIEMLDEEDL</sequence>
<dbReference type="PIRSF" id="PIRSF004749">
    <property type="entry name" value="Pep_def"/>
    <property type="match status" value="1"/>
</dbReference>
<dbReference type="Proteomes" id="UP000724149">
    <property type="component" value="Unassembled WGS sequence"/>
</dbReference>
<organism evidence="4 5">
    <name type="scientific">Hydrogenoanaerobacterium saccharovorans</name>
    <dbReference type="NCBI Taxonomy" id="474960"/>
    <lineage>
        <taxon>Bacteria</taxon>
        <taxon>Bacillati</taxon>
        <taxon>Bacillota</taxon>
        <taxon>Clostridia</taxon>
        <taxon>Eubacteriales</taxon>
        <taxon>Oscillospiraceae</taxon>
        <taxon>Hydrogenoanaerobacterium</taxon>
    </lineage>
</organism>
<dbReference type="HAMAP" id="MF_00163">
    <property type="entry name" value="Pep_deformylase"/>
    <property type="match status" value="1"/>
</dbReference>
<dbReference type="PANTHER" id="PTHR10458">
    <property type="entry name" value="PEPTIDE DEFORMYLASE"/>
    <property type="match status" value="1"/>
</dbReference>
<keyword evidence="3 4" id="KW-0378">Hydrolase</keyword>
<reference evidence="4 5" key="1">
    <citation type="journal article" date="2021" name="Sci. Rep.">
        <title>The distribution of antibiotic resistance genes in chicken gut microbiota commensals.</title>
        <authorList>
            <person name="Juricova H."/>
            <person name="Matiasovicova J."/>
            <person name="Kubasova T."/>
            <person name="Cejkova D."/>
            <person name="Rychlik I."/>
        </authorList>
    </citation>
    <scope>NUCLEOTIDE SEQUENCE [LARGE SCALE GENOMIC DNA]</scope>
    <source>
        <strain evidence="4 5">An564</strain>
    </source>
</reference>
<dbReference type="RefSeq" id="WP_191393072.1">
    <property type="nucleotide sequence ID" value="NZ_JACSNR010000002.1"/>
</dbReference>
<keyword evidence="3" id="KW-0479">Metal-binding</keyword>
<dbReference type="EMBL" id="JACSNR010000002">
    <property type="protein sequence ID" value="MBM6922585.1"/>
    <property type="molecule type" value="Genomic_DNA"/>
</dbReference>
<keyword evidence="3" id="KW-0648">Protein biosynthesis</keyword>
<dbReference type="InterPro" id="IPR036821">
    <property type="entry name" value="Peptide_deformylase_sf"/>
</dbReference>